<dbReference type="Gene3D" id="1.20.1260.10">
    <property type="match status" value="1"/>
</dbReference>
<keyword evidence="1" id="KW-1133">Transmembrane helix</keyword>
<evidence type="ECO:0000256" key="1">
    <source>
        <dbReference type="SAM" id="Phobius"/>
    </source>
</evidence>
<protein>
    <submittedName>
        <fullName evidence="3">Putative membrane protein</fullName>
    </submittedName>
</protein>
<organism evidence="3 4">
    <name type="scientific">Larkinella arboricola</name>
    <dbReference type="NCBI Taxonomy" id="643671"/>
    <lineage>
        <taxon>Bacteria</taxon>
        <taxon>Pseudomonadati</taxon>
        <taxon>Bacteroidota</taxon>
        <taxon>Cytophagia</taxon>
        <taxon>Cytophagales</taxon>
        <taxon>Spirosomataceae</taxon>
        <taxon>Larkinella</taxon>
    </lineage>
</organism>
<keyword evidence="4" id="KW-1185">Reference proteome</keyword>
<dbReference type="Proteomes" id="UP000248790">
    <property type="component" value="Unassembled WGS sequence"/>
</dbReference>
<proteinExistence type="predicted"/>
<dbReference type="AlphaFoldDB" id="A0A327WU53"/>
<reference evidence="3 4" key="1">
    <citation type="submission" date="2018-06" db="EMBL/GenBank/DDBJ databases">
        <title>Genomic Encyclopedia of Archaeal and Bacterial Type Strains, Phase II (KMG-II): from individual species to whole genera.</title>
        <authorList>
            <person name="Goeker M."/>
        </authorList>
    </citation>
    <scope>NUCLEOTIDE SEQUENCE [LARGE SCALE GENOMIC DNA]</scope>
    <source>
        <strain evidence="3 4">DSM 21851</strain>
    </source>
</reference>
<feature type="transmembrane region" description="Helical" evidence="1">
    <location>
        <begin position="42"/>
        <end position="60"/>
    </location>
</feature>
<gene>
    <name evidence="3" type="ORF">LX87_03813</name>
</gene>
<dbReference type="EMBL" id="QLMC01000004">
    <property type="protein sequence ID" value="RAJ96063.1"/>
    <property type="molecule type" value="Genomic_DNA"/>
</dbReference>
<name>A0A327WU53_LARAB</name>
<dbReference type="InterPro" id="IPR012347">
    <property type="entry name" value="Ferritin-like"/>
</dbReference>
<evidence type="ECO:0000313" key="3">
    <source>
        <dbReference type="EMBL" id="RAJ96063.1"/>
    </source>
</evidence>
<evidence type="ECO:0000313" key="4">
    <source>
        <dbReference type="Proteomes" id="UP000248790"/>
    </source>
</evidence>
<dbReference type="PANTHER" id="PTHR38593">
    <property type="entry name" value="BLR2558 PROTEIN"/>
    <property type="match status" value="1"/>
</dbReference>
<dbReference type="Pfam" id="PF13628">
    <property type="entry name" value="DUF4142"/>
    <property type="match status" value="1"/>
</dbReference>
<sequence length="255" mass="27628">MCLHMGRRLIGFIPSQTVFETRCYLRKLIEYPTKKHKTMRTLWSAVGLLVACMMTTPLLAQQGQQGRETRSGSSAMVGKLSKADFDNQNKQGAAAVAAIAPSKNALSQADNALMMEVAKGGMMQLELSRIAMQKATSDQVRQLAQAEVDEQTGLSNKLKEVASAKGVTLPTSVDPQTQEMLTKMQSLSGEEFDRFYVMESGVNGHQKLDQVMAKVETTASDASLKGIASAAHPLVRTHLQVAQDVQNNIKGGSAK</sequence>
<keyword evidence="1" id="KW-0812">Transmembrane</keyword>
<comment type="caution">
    <text evidence="3">The sequence shown here is derived from an EMBL/GenBank/DDBJ whole genome shotgun (WGS) entry which is preliminary data.</text>
</comment>
<evidence type="ECO:0000259" key="2">
    <source>
        <dbReference type="Pfam" id="PF13628"/>
    </source>
</evidence>
<dbReference type="PANTHER" id="PTHR38593:SF1">
    <property type="entry name" value="BLR2558 PROTEIN"/>
    <property type="match status" value="1"/>
</dbReference>
<dbReference type="InterPro" id="IPR025419">
    <property type="entry name" value="DUF4142"/>
</dbReference>
<accession>A0A327WU53</accession>
<keyword evidence="1" id="KW-0472">Membrane</keyword>
<feature type="domain" description="DUF4142" evidence="2">
    <location>
        <begin position="109"/>
        <end position="244"/>
    </location>
</feature>